<evidence type="ECO:0000259" key="11">
    <source>
        <dbReference type="PROSITE" id="PS50112"/>
    </source>
</evidence>
<dbReference type="Pfam" id="PF00672">
    <property type="entry name" value="HAMP"/>
    <property type="match status" value="1"/>
</dbReference>
<evidence type="ECO:0000256" key="6">
    <source>
        <dbReference type="ARBA" id="ARBA00022777"/>
    </source>
</evidence>
<dbReference type="SMART" id="SM00387">
    <property type="entry name" value="HATPase_c"/>
    <property type="match status" value="1"/>
</dbReference>
<feature type="transmembrane region" description="Helical" evidence="9">
    <location>
        <begin position="139"/>
        <end position="158"/>
    </location>
</feature>
<evidence type="ECO:0000256" key="7">
    <source>
        <dbReference type="ARBA" id="ARBA00023012"/>
    </source>
</evidence>
<dbReference type="PROSITE" id="PS50109">
    <property type="entry name" value="HIS_KIN"/>
    <property type="match status" value="1"/>
</dbReference>
<keyword evidence="5" id="KW-0808">Transferase</keyword>
<dbReference type="SMART" id="SM00304">
    <property type="entry name" value="HAMP"/>
    <property type="match status" value="1"/>
</dbReference>
<dbReference type="InterPro" id="IPR005467">
    <property type="entry name" value="His_kinase_dom"/>
</dbReference>
<dbReference type="SUPFAM" id="SSF158472">
    <property type="entry name" value="HAMP domain-like"/>
    <property type="match status" value="1"/>
</dbReference>
<sequence>MKIKRRFTISTLTVVIITMLIFEIIRIIILVSGINKDSMQKVETITRLAALSYQDPIWNLNIVGIKEISDALFEDEEIGYIQVKAKGNGEIYNKYKKDDIYSEQNLIIKKVNVLKDEIPIGEVTIGLTRYYKSKVIENYIIATIIRLLAMVLLLWLAISIVSRIVTKSIYELSVGTDEISNGNLTHRLFINSRDEIGELAIKFNNMAQTLYNMIKQRNEAINELKYSEEKFNKAFNYSADVIAIVRLSDKLYIEINQAFLRTFGYKREEIIGHYSDEFNLWENEEHRLKVIQILDSGGMLRNEEITWNTKYGEVRVGLFSTEIIEIDCIECVIFVWNDITERKKISEELKRVNDELEDKVNERTKQLMQTLAELEEQHNKLKSAQSKLIQSEKMASLGTLVAGVAHEINNPINYIYLSSKVLDMDLCSFKEELMELLDDADDDVLNFFEQYFNKFSKSIINILDGSNQVTTIVNDLRLFSRLDEAVKKEIDVSEALETTIRLVKTKYTKQIKFIKNFQTHRKIECYPSQLNQVFLNIIVNACHAIVEKQNDLVCENNGLIVIRVFDNNKEIIIEFCDNGCGMTKDTISRIFEPFFTTKPMGQGTGLGMSISYGIIEKHNGSIDVESKVGEGSTITIHIPY</sequence>
<dbReference type="EMBL" id="JABSXK010000001">
    <property type="protein sequence ID" value="NRV09640.1"/>
    <property type="molecule type" value="Genomic_DNA"/>
</dbReference>
<proteinExistence type="predicted"/>
<dbReference type="SUPFAM" id="SSF55874">
    <property type="entry name" value="ATPase domain of HSP90 chaperone/DNA topoisomerase II/histidine kinase"/>
    <property type="match status" value="1"/>
</dbReference>
<dbReference type="GO" id="GO:0016020">
    <property type="term" value="C:membrane"/>
    <property type="evidence" value="ECO:0007669"/>
    <property type="project" value="UniProtKB-SubCell"/>
</dbReference>
<dbReference type="Pfam" id="PF00512">
    <property type="entry name" value="HisKA"/>
    <property type="match status" value="1"/>
</dbReference>
<evidence type="ECO:0000313" key="14">
    <source>
        <dbReference type="Proteomes" id="UP000821656"/>
    </source>
</evidence>
<evidence type="ECO:0000256" key="2">
    <source>
        <dbReference type="ARBA" id="ARBA00004370"/>
    </source>
</evidence>
<feature type="domain" description="PAS" evidence="11">
    <location>
        <begin position="227"/>
        <end position="272"/>
    </location>
</feature>
<dbReference type="PANTHER" id="PTHR43065:SF50">
    <property type="entry name" value="HISTIDINE KINASE"/>
    <property type="match status" value="1"/>
</dbReference>
<gene>
    <name evidence="13" type="ORF">DFH45_002603</name>
</gene>
<feature type="domain" description="HAMP" evidence="12">
    <location>
        <begin position="163"/>
        <end position="215"/>
    </location>
</feature>
<comment type="catalytic activity">
    <reaction evidence="1">
        <text>ATP + protein L-histidine = ADP + protein N-phospho-L-histidine.</text>
        <dbReference type="EC" id="2.7.13.3"/>
    </reaction>
</comment>
<dbReference type="SUPFAM" id="SSF47384">
    <property type="entry name" value="Homodimeric domain of signal transducing histidine kinase"/>
    <property type="match status" value="1"/>
</dbReference>
<dbReference type="NCBIfam" id="TIGR00229">
    <property type="entry name" value="sensory_box"/>
    <property type="match status" value="1"/>
</dbReference>
<feature type="transmembrane region" description="Helical" evidence="9">
    <location>
        <begin position="12"/>
        <end position="31"/>
    </location>
</feature>
<dbReference type="PRINTS" id="PR00344">
    <property type="entry name" value="BCTRLSENSOR"/>
</dbReference>
<dbReference type="SMART" id="SM00091">
    <property type="entry name" value="PAS"/>
    <property type="match status" value="1"/>
</dbReference>
<dbReference type="Gene3D" id="3.30.450.20">
    <property type="entry name" value="PAS domain"/>
    <property type="match status" value="1"/>
</dbReference>
<keyword evidence="4" id="KW-0597">Phosphoprotein</keyword>
<keyword evidence="7" id="KW-0902">Two-component regulatory system</keyword>
<evidence type="ECO:0000259" key="10">
    <source>
        <dbReference type="PROSITE" id="PS50109"/>
    </source>
</evidence>
<comment type="caution">
    <text evidence="13">The sequence shown here is derived from an EMBL/GenBank/DDBJ whole genome shotgun (WGS) entry which is preliminary data.</text>
</comment>
<evidence type="ECO:0000256" key="5">
    <source>
        <dbReference type="ARBA" id="ARBA00022679"/>
    </source>
</evidence>
<evidence type="ECO:0000259" key="12">
    <source>
        <dbReference type="PROSITE" id="PS50885"/>
    </source>
</evidence>
<dbReference type="InterPro" id="IPR035965">
    <property type="entry name" value="PAS-like_dom_sf"/>
</dbReference>
<accession>A0A9Q5CN15</accession>
<keyword evidence="6" id="KW-0418">Kinase</keyword>
<dbReference type="Proteomes" id="UP000821656">
    <property type="component" value="Unassembled WGS sequence"/>
</dbReference>
<evidence type="ECO:0000256" key="8">
    <source>
        <dbReference type="SAM" id="Coils"/>
    </source>
</evidence>
<dbReference type="Gene3D" id="1.10.287.130">
    <property type="match status" value="1"/>
</dbReference>
<dbReference type="InterPro" id="IPR003594">
    <property type="entry name" value="HATPase_dom"/>
</dbReference>
<name>A0A9Q5CN15_CLOBE</name>
<feature type="domain" description="Histidine kinase" evidence="10">
    <location>
        <begin position="403"/>
        <end position="640"/>
    </location>
</feature>
<dbReference type="InterPro" id="IPR036890">
    <property type="entry name" value="HATPase_C_sf"/>
</dbReference>
<dbReference type="CDD" id="cd06225">
    <property type="entry name" value="HAMP"/>
    <property type="match status" value="1"/>
</dbReference>
<dbReference type="CDD" id="cd00130">
    <property type="entry name" value="PAS"/>
    <property type="match status" value="1"/>
</dbReference>
<feature type="coiled-coil region" evidence="8">
    <location>
        <begin position="339"/>
        <end position="394"/>
    </location>
</feature>
<dbReference type="SUPFAM" id="SSF55785">
    <property type="entry name" value="PYP-like sensor domain (PAS domain)"/>
    <property type="match status" value="1"/>
</dbReference>
<dbReference type="EC" id="2.7.13.3" evidence="3"/>
<dbReference type="GO" id="GO:0000155">
    <property type="term" value="F:phosphorelay sensor kinase activity"/>
    <property type="evidence" value="ECO:0007669"/>
    <property type="project" value="InterPro"/>
</dbReference>
<protein>
    <recommendedName>
        <fullName evidence="3">histidine kinase</fullName>
        <ecNumber evidence="3">2.7.13.3</ecNumber>
    </recommendedName>
</protein>
<dbReference type="PROSITE" id="PS50885">
    <property type="entry name" value="HAMP"/>
    <property type="match status" value="1"/>
</dbReference>
<comment type="subcellular location">
    <subcellularLocation>
        <location evidence="2">Membrane</location>
    </subcellularLocation>
</comment>
<keyword evidence="9" id="KW-0812">Transmembrane</keyword>
<dbReference type="CDD" id="cd00082">
    <property type="entry name" value="HisKA"/>
    <property type="match status" value="1"/>
</dbReference>
<dbReference type="Gene3D" id="3.30.565.10">
    <property type="entry name" value="Histidine kinase-like ATPase, C-terminal domain"/>
    <property type="match status" value="1"/>
</dbReference>
<dbReference type="RefSeq" id="WP_236887871.1">
    <property type="nucleotide sequence ID" value="NZ_CP016090.1"/>
</dbReference>
<dbReference type="PROSITE" id="PS50112">
    <property type="entry name" value="PAS"/>
    <property type="match status" value="1"/>
</dbReference>
<dbReference type="InterPro" id="IPR000014">
    <property type="entry name" value="PAS"/>
</dbReference>
<dbReference type="InterPro" id="IPR003661">
    <property type="entry name" value="HisK_dim/P_dom"/>
</dbReference>
<dbReference type="Pfam" id="PF02518">
    <property type="entry name" value="HATPase_c"/>
    <property type="match status" value="1"/>
</dbReference>
<keyword evidence="8" id="KW-0175">Coiled coil</keyword>
<dbReference type="InterPro" id="IPR004358">
    <property type="entry name" value="Sig_transdc_His_kin-like_C"/>
</dbReference>
<evidence type="ECO:0000313" key="13">
    <source>
        <dbReference type="EMBL" id="NRV09640.1"/>
    </source>
</evidence>
<dbReference type="InterPro" id="IPR036097">
    <property type="entry name" value="HisK_dim/P_sf"/>
</dbReference>
<evidence type="ECO:0000256" key="4">
    <source>
        <dbReference type="ARBA" id="ARBA00022553"/>
    </source>
</evidence>
<keyword evidence="9" id="KW-1133">Transmembrane helix</keyword>
<reference evidence="13" key="1">
    <citation type="submission" date="2020-05" db="EMBL/GenBank/DDBJ databases">
        <title>Genomic insights into acetone-butanol-ethanol (ABE) fermentation by sequencing solventogenic clostridia strains.</title>
        <authorList>
            <person name="Brown S."/>
        </authorList>
    </citation>
    <scope>NUCLEOTIDE SEQUENCE</scope>
    <source>
        <strain evidence="13">DJ126</strain>
    </source>
</reference>
<dbReference type="Pfam" id="PF13188">
    <property type="entry name" value="PAS_8"/>
    <property type="match status" value="1"/>
</dbReference>
<evidence type="ECO:0000256" key="3">
    <source>
        <dbReference type="ARBA" id="ARBA00012438"/>
    </source>
</evidence>
<dbReference type="InterPro" id="IPR003660">
    <property type="entry name" value="HAMP_dom"/>
</dbReference>
<dbReference type="Gene3D" id="6.10.340.10">
    <property type="match status" value="1"/>
</dbReference>
<dbReference type="SMART" id="SM00388">
    <property type="entry name" value="HisKA"/>
    <property type="match status" value="1"/>
</dbReference>
<evidence type="ECO:0000256" key="9">
    <source>
        <dbReference type="SAM" id="Phobius"/>
    </source>
</evidence>
<organism evidence="13 14">
    <name type="scientific">Clostridium beijerinckii</name>
    <name type="common">Clostridium MP</name>
    <dbReference type="NCBI Taxonomy" id="1520"/>
    <lineage>
        <taxon>Bacteria</taxon>
        <taxon>Bacillati</taxon>
        <taxon>Bacillota</taxon>
        <taxon>Clostridia</taxon>
        <taxon>Eubacteriales</taxon>
        <taxon>Clostridiaceae</taxon>
        <taxon>Clostridium</taxon>
    </lineage>
</organism>
<dbReference type="AlphaFoldDB" id="A0A9Q5CN15"/>
<evidence type="ECO:0000256" key="1">
    <source>
        <dbReference type="ARBA" id="ARBA00000085"/>
    </source>
</evidence>
<dbReference type="PANTHER" id="PTHR43065">
    <property type="entry name" value="SENSOR HISTIDINE KINASE"/>
    <property type="match status" value="1"/>
</dbReference>
<keyword evidence="9" id="KW-0472">Membrane</keyword>